<evidence type="ECO:0000313" key="4">
    <source>
        <dbReference type="Proteomes" id="UP001274321"/>
    </source>
</evidence>
<dbReference type="GO" id="GO:0016787">
    <property type="term" value="F:hydrolase activity"/>
    <property type="evidence" value="ECO:0007669"/>
    <property type="project" value="UniProtKB-KW"/>
</dbReference>
<evidence type="ECO:0000313" key="3">
    <source>
        <dbReference type="EMBL" id="MDX6804650.1"/>
    </source>
</evidence>
<dbReference type="InterPro" id="IPR029058">
    <property type="entry name" value="AB_hydrolase_fold"/>
</dbReference>
<dbReference type="SUPFAM" id="SSF53474">
    <property type="entry name" value="alpha/beta-Hydrolases"/>
    <property type="match status" value="2"/>
</dbReference>
<keyword evidence="3" id="KW-0378">Hydrolase</keyword>
<dbReference type="Pfam" id="PF06057">
    <property type="entry name" value="VirJ"/>
    <property type="match status" value="1"/>
</dbReference>
<gene>
    <name evidence="3" type="ORF">SCD90_01120</name>
</gene>
<keyword evidence="1" id="KW-0732">Signal</keyword>
<dbReference type="EMBL" id="JAXAFJ010000001">
    <property type="protein sequence ID" value="MDX6804650.1"/>
    <property type="molecule type" value="Genomic_DNA"/>
</dbReference>
<dbReference type="Gene3D" id="3.40.50.1820">
    <property type="entry name" value="alpha/beta hydrolase"/>
    <property type="match status" value="2"/>
</dbReference>
<reference evidence="3 4" key="1">
    <citation type="submission" date="2023-11" db="EMBL/GenBank/DDBJ databases">
        <authorList>
            <person name="Bao R."/>
        </authorList>
    </citation>
    <scope>NUCLEOTIDE SEQUENCE [LARGE SCALE GENOMIC DNA]</scope>
    <source>
        <strain evidence="3 4">PJ23</strain>
    </source>
</reference>
<proteinExistence type="predicted"/>
<comment type="caution">
    <text evidence="3">The sequence shown here is derived from an EMBL/GenBank/DDBJ whole genome shotgun (WGS) entry which is preliminary data.</text>
</comment>
<evidence type="ECO:0000256" key="1">
    <source>
        <dbReference type="SAM" id="SignalP"/>
    </source>
</evidence>
<sequence>MRRLFTFLLVLALNGPAFAQETSAPPRLDTGLLGSPLILTPSGVPKGVAFLFSGADGWGTQEQRASELLQAGGMVVVGINLPDYKARLDTDDGECLYLVSDIEGVSYQIQRELGVQTYHSPQILGLGAGGGLVLSIAQQTPAATIGEAIAVDAQPAPSLKKPLCGPDSTPPDMSVKTIRALSTTDADAASRRAVADIVARGVRVDLSDAPTEAGQALANAALEGLRQPSPAEDRLAGLPLVELPASKPSDTMAVVLSGDGGWRDLDKTIAEAFQNRGVSTVGVDSLRYFWSERKPAEVAQDLRLIIERYSARWKAGRVLLVGYSFGADVLPEVYNLLPPETRKMIPQLSLLGFAAQATYEISVAGWLGQASETGHPSLPQLERVDPAIVQCIYGREEEDSACPALADKGIEMIRTEGGHHFDENYEALAEKILAGADRRR</sequence>
<dbReference type="InterPro" id="IPR010333">
    <property type="entry name" value="VirJ"/>
</dbReference>
<dbReference type="Proteomes" id="UP001274321">
    <property type="component" value="Unassembled WGS sequence"/>
</dbReference>
<evidence type="ECO:0000259" key="2">
    <source>
        <dbReference type="Pfam" id="PF06057"/>
    </source>
</evidence>
<dbReference type="RefSeq" id="WP_319842773.1">
    <property type="nucleotide sequence ID" value="NZ_JAXAFJ010000001.1"/>
</dbReference>
<name>A0ABU4RIJ7_9HYPH</name>
<organism evidence="3 4">
    <name type="scientific">Terrihabitans rhizophilus</name>
    <dbReference type="NCBI Taxonomy" id="3092662"/>
    <lineage>
        <taxon>Bacteria</taxon>
        <taxon>Pseudomonadati</taxon>
        <taxon>Pseudomonadota</taxon>
        <taxon>Alphaproteobacteria</taxon>
        <taxon>Hyphomicrobiales</taxon>
        <taxon>Terrihabitans</taxon>
    </lineage>
</organism>
<protein>
    <submittedName>
        <fullName evidence="3">AcvB/VirJ family lysyl-phosphatidylglycerol hydrolase</fullName>
    </submittedName>
</protein>
<feature type="chain" id="PRO_5047376527" evidence="1">
    <location>
        <begin position="20"/>
        <end position="440"/>
    </location>
</feature>
<accession>A0ABU4RIJ7</accession>
<dbReference type="InterPro" id="IPR011225">
    <property type="entry name" value="IV_sec_VirJ"/>
</dbReference>
<feature type="domain" description="Bacterial virulence" evidence="2">
    <location>
        <begin position="250"/>
        <end position="439"/>
    </location>
</feature>
<dbReference type="PIRSF" id="PIRSF029063">
    <property type="entry name" value="IV_sec_VirJ"/>
    <property type="match status" value="1"/>
</dbReference>
<keyword evidence="4" id="KW-1185">Reference proteome</keyword>
<feature type="signal peptide" evidence="1">
    <location>
        <begin position="1"/>
        <end position="19"/>
    </location>
</feature>